<dbReference type="AlphaFoldDB" id="A0A367Z907"/>
<dbReference type="InterPro" id="IPR007621">
    <property type="entry name" value="TPM_dom"/>
</dbReference>
<dbReference type="EMBL" id="QOQW01000044">
    <property type="protein sequence ID" value="RCK74598.1"/>
    <property type="molecule type" value="Genomic_DNA"/>
</dbReference>
<keyword evidence="2" id="KW-1133">Transmembrane helix</keyword>
<name>A0A367Z907_9BACT</name>
<comment type="caution">
    <text evidence="4">The sequence shown here is derived from an EMBL/GenBank/DDBJ whole genome shotgun (WGS) entry which is preliminary data.</text>
</comment>
<feature type="compositionally biased region" description="Basic and acidic residues" evidence="1">
    <location>
        <begin position="316"/>
        <end position="330"/>
    </location>
</feature>
<protein>
    <recommendedName>
        <fullName evidence="3">TPM domain-containing protein</fullName>
    </recommendedName>
</protein>
<keyword evidence="2" id="KW-0812">Transmembrane</keyword>
<evidence type="ECO:0000256" key="1">
    <source>
        <dbReference type="SAM" id="MobiDB-lite"/>
    </source>
</evidence>
<organism evidence="4 5">
    <name type="scientific">Candidatus Ozemobacter sibiricus</name>
    <dbReference type="NCBI Taxonomy" id="2268124"/>
    <lineage>
        <taxon>Bacteria</taxon>
        <taxon>Candidatus Ozemobacteria</taxon>
        <taxon>Candidatus Ozemobacterales</taxon>
        <taxon>Candidatus Ozemobacteraceae</taxon>
        <taxon>Candidatus Ozemobacter</taxon>
    </lineage>
</organism>
<feature type="domain" description="TPM" evidence="3">
    <location>
        <begin position="67"/>
        <end position="192"/>
    </location>
</feature>
<evidence type="ECO:0000313" key="5">
    <source>
        <dbReference type="Proteomes" id="UP000252355"/>
    </source>
</evidence>
<feature type="region of interest" description="Disordered" evidence="1">
    <location>
        <begin position="310"/>
        <end position="330"/>
    </location>
</feature>
<keyword evidence="2" id="KW-0472">Membrane</keyword>
<sequence length="330" mass="37066">MMRPAWVSSLLAALLLGVWLTFLPAAWGQSGRSATESTGAGDLTSPGGLAGAVASPAFDFTPERYLIDDARLVKEPVISQILVACHEIEAKMGIRILIKTEILDDLSTYSERVESFFSEWIRSIGMDKKGILLYAALPRDSLHGKFNLRVGIGLKYLITREMGEKILNRVILPNNAENNDGRGFLEGVLTIKRMLLDELKREDLRRATPSGAFDLFGFLWASKEIFLAMIVGLFLCYFVFFVERCPRCNGTLRISYETLKEPGNNTLGLRRRIFSCERCGFSRRKKEPLYPSGWSGFWMWLTGTRRNVRIGSPPGMDRDLSADDRHDQGG</sequence>
<evidence type="ECO:0000256" key="2">
    <source>
        <dbReference type="SAM" id="Phobius"/>
    </source>
</evidence>
<proteinExistence type="predicted"/>
<dbReference type="Gene3D" id="3.10.310.50">
    <property type="match status" value="1"/>
</dbReference>
<dbReference type="Pfam" id="PF04536">
    <property type="entry name" value="TPM_phosphatase"/>
    <property type="match status" value="1"/>
</dbReference>
<evidence type="ECO:0000313" key="4">
    <source>
        <dbReference type="EMBL" id="RCK74598.1"/>
    </source>
</evidence>
<evidence type="ECO:0000259" key="3">
    <source>
        <dbReference type="Pfam" id="PF04536"/>
    </source>
</evidence>
<feature type="transmembrane region" description="Helical" evidence="2">
    <location>
        <begin position="225"/>
        <end position="242"/>
    </location>
</feature>
<accession>A0A367Z907</accession>
<gene>
    <name evidence="4" type="ORF">OZSIB_0569</name>
</gene>
<reference evidence="4 5" key="1">
    <citation type="submission" date="2018-05" db="EMBL/GenBank/DDBJ databases">
        <title>A metagenomic window into the 2 km-deep terrestrial subsurface aquifer revealed taxonomically and functionally diverse microbial community comprising novel uncultured bacterial lineages.</title>
        <authorList>
            <person name="Kadnikov V.V."/>
            <person name="Mardanov A.V."/>
            <person name="Beletsky A.V."/>
            <person name="Banks D."/>
            <person name="Pimenov N.V."/>
            <person name="Frank Y.A."/>
            <person name="Karnachuk O.V."/>
            <person name="Ravin N.V."/>
        </authorList>
    </citation>
    <scope>NUCLEOTIDE SEQUENCE [LARGE SCALE GENOMIC DNA]</scope>
    <source>
        <strain evidence="4">BY5</strain>
    </source>
</reference>
<dbReference type="Proteomes" id="UP000252355">
    <property type="component" value="Unassembled WGS sequence"/>
</dbReference>